<dbReference type="GeneID" id="89922171"/>
<organism evidence="2 3">
    <name type="scientific">Saxophila tyrrhenica</name>
    <dbReference type="NCBI Taxonomy" id="1690608"/>
    <lineage>
        <taxon>Eukaryota</taxon>
        <taxon>Fungi</taxon>
        <taxon>Dikarya</taxon>
        <taxon>Ascomycota</taxon>
        <taxon>Pezizomycotina</taxon>
        <taxon>Dothideomycetes</taxon>
        <taxon>Dothideomycetidae</taxon>
        <taxon>Mycosphaerellales</taxon>
        <taxon>Extremaceae</taxon>
        <taxon>Saxophila</taxon>
    </lineage>
</organism>
<name>A0AAV9PPF5_9PEZI</name>
<evidence type="ECO:0000313" key="2">
    <source>
        <dbReference type="EMBL" id="KAK5175682.1"/>
    </source>
</evidence>
<dbReference type="EMBL" id="JAVRRT010000001">
    <property type="protein sequence ID" value="KAK5175682.1"/>
    <property type="molecule type" value="Genomic_DNA"/>
</dbReference>
<gene>
    <name evidence="2" type="ORF">LTR77_000821</name>
</gene>
<reference evidence="2 3" key="1">
    <citation type="submission" date="2023-08" db="EMBL/GenBank/DDBJ databases">
        <title>Black Yeasts Isolated from many extreme environments.</title>
        <authorList>
            <person name="Coleine C."/>
            <person name="Stajich J.E."/>
            <person name="Selbmann L."/>
        </authorList>
    </citation>
    <scope>NUCLEOTIDE SEQUENCE [LARGE SCALE GENOMIC DNA]</scope>
    <source>
        <strain evidence="2 3">CCFEE 5935</strain>
    </source>
</reference>
<dbReference type="RefSeq" id="XP_064664320.1">
    <property type="nucleotide sequence ID" value="XM_064798086.1"/>
</dbReference>
<evidence type="ECO:0000313" key="3">
    <source>
        <dbReference type="Proteomes" id="UP001337655"/>
    </source>
</evidence>
<proteinExistence type="predicted"/>
<dbReference type="AlphaFoldDB" id="A0AAV9PPF5"/>
<protein>
    <submittedName>
        <fullName evidence="2">Uncharacterized protein</fullName>
    </submittedName>
</protein>
<feature type="compositionally biased region" description="Basic and acidic residues" evidence="1">
    <location>
        <begin position="222"/>
        <end position="246"/>
    </location>
</feature>
<comment type="caution">
    <text evidence="2">The sequence shown here is derived from an EMBL/GenBank/DDBJ whole genome shotgun (WGS) entry which is preliminary data.</text>
</comment>
<evidence type="ECO:0000256" key="1">
    <source>
        <dbReference type="SAM" id="MobiDB-lite"/>
    </source>
</evidence>
<feature type="region of interest" description="Disordered" evidence="1">
    <location>
        <begin position="221"/>
        <end position="310"/>
    </location>
</feature>
<accession>A0AAV9PPF5</accession>
<feature type="compositionally biased region" description="Low complexity" evidence="1">
    <location>
        <begin position="132"/>
        <end position="149"/>
    </location>
</feature>
<sequence>MLALMPQSPGISNFYAPSTSTMSLALLPSSPVTYDPSNVPTLLPPGPPASKRPKLSLNTSSVAPIFGKNATSLRLETIRNTFRNTHESQRRAGSNQIKPRLTPLSTSVQLSEPSPMNEQAASVEEESKDEPTPASSESTSSASTVETTPQEAPYKLPFNTTSILTNGPIPRTTGRRTSFSQTRPMFPTAKKVLFRAELTEEIETTKYTLKHSDIEAILPVETAKERDEEPKQNHEEEGAALKERTTMPRTGHKRDSSEDDSDTCPATPVAGRQKKHRRWRWTLEPVSPASPVKQKQEEDVGTAGDDGAAA</sequence>
<feature type="region of interest" description="Disordered" evidence="1">
    <location>
        <begin position="82"/>
        <end position="181"/>
    </location>
</feature>
<feature type="compositionally biased region" description="Polar residues" evidence="1">
    <location>
        <begin position="91"/>
        <end position="120"/>
    </location>
</feature>
<dbReference type="Proteomes" id="UP001337655">
    <property type="component" value="Unassembled WGS sequence"/>
</dbReference>
<keyword evidence="3" id="KW-1185">Reference proteome</keyword>